<protein>
    <submittedName>
        <fullName evidence="2">Uncharacterized protein</fullName>
    </submittedName>
</protein>
<dbReference type="VEuPathDB" id="TriTrypDB:TcG_07863"/>
<proteinExistence type="predicted"/>
<comment type="caution">
    <text evidence="2">The sequence shown here is derived from an EMBL/GenBank/DDBJ whole genome shotgun (WGS) entry which is preliminary data.</text>
</comment>
<keyword evidence="1" id="KW-1133">Transmembrane helix</keyword>
<dbReference type="AlphaFoldDB" id="A0A2V2WG96"/>
<dbReference type="OrthoDB" id="427138at2759"/>
<dbReference type="VEuPathDB" id="TriTrypDB:ECC02_007682"/>
<dbReference type="VEuPathDB" id="TriTrypDB:TcCLB.509695.40"/>
<reference evidence="2 3" key="1">
    <citation type="journal article" date="2018" name="Microb. Genom.">
        <title>Expanding an expanded genome: long-read sequencing of Trypanosoma cruzi.</title>
        <authorList>
            <person name="Berna L."/>
            <person name="Rodriguez M."/>
            <person name="Chiribao M.L."/>
            <person name="Parodi-Talice A."/>
            <person name="Pita S."/>
            <person name="Rijo G."/>
            <person name="Alvarez-Valin F."/>
            <person name="Robello C."/>
        </authorList>
    </citation>
    <scope>NUCLEOTIDE SEQUENCE [LARGE SCALE GENOMIC DNA]</scope>
    <source>
        <strain evidence="2 3">TCC</strain>
    </source>
</reference>
<dbReference type="VEuPathDB" id="TriTrypDB:TCDM_09034"/>
<keyword evidence="1" id="KW-0472">Membrane</keyword>
<dbReference type="Proteomes" id="UP000246078">
    <property type="component" value="Unassembled WGS sequence"/>
</dbReference>
<dbReference type="VEuPathDB" id="TriTrypDB:Tc_MARK_1695"/>
<dbReference type="VEuPathDB" id="TriTrypDB:C3747_99g165"/>
<dbReference type="VEuPathDB" id="TriTrypDB:BCY84_11461"/>
<sequence length="337" mass="37605">MKKATKQRSPQVQFLSNMESKYPEYAKAIQVTECMMVKGLNALDKFYPVGERIYKSGAEWFSTAKKHQLAHVWPILLGFCVCFFGGCFAMLIAVVEVVYLTTWDSIKKSIGTIYENYLLAREASLKDDMLDEDGNGIPDVQEISGKELFSRKLSLFLCSVDPVSLREAFNTLLLAFFAILAALKNNIANTLVFACGLADIIERNFTIKDFIDDVLPPEHKKLSSLMTMMLLNFISVTVATVLKRYVMTLQCALLGATMLVGNAITLGKKAHLVEEDLDMKSQRSKRLITLLACFGFLWQASNGFSVPFPLNILLFPVSLLEWLLGVVFAVSVTSGFV</sequence>
<feature type="transmembrane region" description="Helical" evidence="1">
    <location>
        <begin position="172"/>
        <end position="201"/>
    </location>
</feature>
<dbReference type="VEuPathDB" id="TriTrypDB:TcCLB.509967.60"/>
<dbReference type="VEuPathDB" id="TriTrypDB:TcYC6_0023230"/>
<keyword evidence="1" id="KW-0812">Transmembrane</keyword>
<feature type="transmembrane region" description="Helical" evidence="1">
    <location>
        <begin position="312"/>
        <end position="336"/>
    </location>
</feature>
<dbReference type="EMBL" id="PRFC01000099">
    <property type="protein sequence ID" value="PWV07638.1"/>
    <property type="molecule type" value="Genomic_DNA"/>
</dbReference>
<dbReference type="VEuPathDB" id="TriTrypDB:TcCL_ESM12660"/>
<gene>
    <name evidence="2" type="ORF">C3747_99g165</name>
</gene>
<organism evidence="2 3">
    <name type="scientific">Trypanosoma cruzi</name>
    <dbReference type="NCBI Taxonomy" id="5693"/>
    <lineage>
        <taxon>Eukaryota</taxon>
        <taxon>Discoba</taxon>
        <taxon>Euglenozoa</taxon>
        <taxon>Kinetoplastea</taxon>
        <taxon>Metakinetoplastina</taxon>
        <taxon>Trypanosomatida</taxon>
        <taxon>Trypanosomatidae</taxon>
        <taxon>Trypanosoma</taxon>
        <taxon>Schizotrypanum</taxon>
    </lineage>
</organism>
<feature type="transmembrane region" description="Helical" evidence="1">
    <location>
        <begin position="247"/>
        <end position="266"/>
    </location>
</feature>
<accession>A0A2V2WG96</accession>
<feature type="transmembrane region" description="Helical" evidence="1">
    <location>
        <begin position="222"/>
        <end position="241"/>
    </location>
</feature>
<dbReference type="VEuPathDB" id="TriTrypDB:C4B63_102g64"/>
<evidence type="ECO:0000313" key="2">
    <source>
        <dbReference type="EMBL" id="PWV07638.1"/>
    </source>
</evidence>
<feature type="transmembrane region" description="Helical" evidence="1">
    <location>
        <begin position="287"/>
        <end position="306"/>
    </location>
</feature>
<feature type="transmembrane region" description="Helical" evidence="1">
    <location>
        <begin position="75"/>
        <end position="99"/>
    </location>
</feature>
<dbReference type="VEuPathDB" id="TriTrypDB:TCSYLVIO_008259"/>
<evidence type="ECO:0000256" key="1">
    <source>
        <dbReference type="SAM" id="Phobius"/>
    </source>
</evidence>
<name>A0A2V2WG96_TRYCR</name>
<evidence type="ECO:0000313" key="3">
    <source>
        <dbReference type="Proteomes" id="UP000246078"/>
    </source>
</evidence>
<dbReference type="OMA" id="DYHKWIN"/>
<dbReference type="VEuPathDB" id="TriTrypDB:TcBrA4_0046310"/>